<dbReference type="InterPro" id="IPR020083">
    <property type="entry name" value="Ribosomal_eL39_CS"/>
</dbReference>
<keyword evidence="3" id="KW-0687">Ribonucleoprotein</keyword>
<dbReference type="OrthoDB" id="6513042at2759"/>
<name>A0A843WGU0_COLES</name>
<reference evidence="4" key="1">
    <citation type="submission" date="2017-07" db="EMBL/GenBank/DDBJ databases">
        <title>Taro Niue Genome Assembly and Annotation.</title>
        <authorList>
            <person name="Atibalentja N."/>
            <person name="Keating K."/>
            <person name="Fields C.J."/>
        </authorList>
    </citation>
    <scope>NUCLEOTIDE SEQUENCE</scope>
    <source>
        <strain evidence="4">Niue_2</strain>
        <tissue evidence="4">Leaf</tissue>
    </source>
</reference>
<dbReference type="SUPFAM" id="SSF48662">
    <property type="entry name" value="Ribosomal protein L39e"/>
    <property type="match status" value="1"/>
</dbReference>
<dbReference type="PANTHER" id="PTHR19970:SF23">
    <property type="entry name" value="LARGE RIBOSOMAL SUBUNIT PROTEIN EL39Y"/>
    <property type="match status" value="1"/>
</dbReference>
<evidence type="ECO:0000256" key="1">
    <source>
        <dbReference type="ARBA" id="ARBA00009339"/>
    </source>
</evidence>
<dbReference type="Gene3D" id="1.10.1620.10">
    <property type="entry name" value="Ribosomal protein L39e"/>
    <property type="match status" value="1"/>
</dbReference>
<evidence type="ECO:0000256" key="2">
    <source>
        <dbReference type="ARBA" id="ARBA00022980"/>
    </source>
</evidence>
<gene>
    <name evidence="4" type="ORF">Taro_039516</name>
</gene>
<evidence type="ECO:0000313" key="5">
    <source>
        <dbReference type="Proteomes" id="UP000652761"/>
    </source>
</evidence>
<proteinExistence type="inferred from homology"/>
<dbReference type="InterPro" id="IPR023626">
    <property type="entry name" value="Ribosomal_eL39_dom_sf"/>
</dbReference>
<evidence type="ECO:0000313" key="4">
    <source>
        <dbReference type="EMBL" id="MQM06687.1"/>
    </source>
</evidence>
<sequence>MEAIHLLILDECHHAVKKHPYSLVMSEFYHTTPKDRRPAVFGMTASPVCGLPSTVHTPEWGLSFPIKLQVSVQYLNLVHDQLFQCTRVESTVACMRASYSRVFSGHPTCSSQAKMPSHKTFKIKKKLAKKMRQKWLIPYWIHIRTDNTIRYNAKWRHWRRTKLGF</sequence>
<dbReference type="GO" id="GO:0022625">
    <property type="term" value="C:cytosolic large ribosomal subunit"/>
    <property type="evidence" value="ECO:0007669"/>
    <property type="project" value="TreeGrafter"/>
</dbReference>
<dbReference type="EMBL" id="NMUH01003690">
    <property type="protein sequence ID" value="MQM06687.1"/>
    <property type="molecule type" value="Genomic_DNA"/>
</dbReference>
<dbReference type="GO" id="GO:0003735">
    <property type="term" value="F:structural constituent of ribosome"/>
    <property type="evidence" value="ECO:0007669"/>
    <property type="project" value="InterPro"/>
</dbReference>
<evidence type="ECO:0000256" key="3">
    <source>
        <dbReference type="ARBA" id="ARBA00023274"/>
    </source>
</evidence>
<accession>A0A843WGU0</accession>
<dbReference type="Proteomes" id="UP000652761">
    <property type="component" value="Unassembled WGS sequence"/>
</dbReference>
<dbReference type="InterPro" id="IPR027417">
    <property type="entry name" value="P-loop_NTPase"/>
</dbReference>
<dbReference type="FunFam" id="1.10.1620.10:FF:000001">
    <property type="entry name" value="60S ribosomal protein-like L39"/>
    <property type="match status" value="1"/>
</dbReference>
<dbReference type="GO" id="GO:0006412">
    <property type="term" value="P:translation"/>
    <property type="evidence" value="ECO:0007669"/>
    <property type="project" value="InterPro"/>
</dbReference>
<keyword evidence="2" id="KW-0689">Ribosomal protein</keyword>
<dbReference type="AlphaFoldDB" id="A0A843WGU0"/>
<protein>
    <submittedName>
        <fullName evidence="4">Uncharacterized protein</fullName>
    </submittedName>
</protein>
<dbReference type="PROSITE" id="PS00051">
    <property type="entry name" value="RIBOSOMAL_L39E"/>
    <property type="match status" value="1"/>
</dbReference>
<comment type="similarity">
    <text evidence="1">Belongs to the eukaryotic ribosomal protein eL39 family.</text>
</comment>
<dbReference type="InterPro" id="IPR000077">
    <property type="entry name" value="Ribosomal_eL39"/>
</dbReference>
<dbReference type="Pfam" id="PF00832">
    <property type="entry name" value="Ribosomal_L39"/>
    <property type="match status" value="1"/>
</dbReference>
<comment type="caution">
    <text evidence="4">The sequence shown here is derived from an EMBL/GenBank/DDBJ whole genome shotgun (WGS) entry which is preliminary data.</text>
</comment>
<dbReference type="Gene3D" id="3.40.50.300">
    <property type="entry name" value="P-loop containing nucleotide triphosphate hydrolases"/>
    <property type="match status" value="1"/>
</dbReference>
<keyword evidence="5" id="KW-1185">Reference proteome</keyword>
<dbReference type="PANTHER" id="PTHR19970">
    <property type="entry name" value="RIBOSOMAL PROTEIN L39E"/>
    <property type="match status" value="1"/>
</dbReference>
<organism evidence="4 5">
    <name type="scientific">Colocasia esculenta</name>
    <name type="common">Wild taro</name>
    <name type="synonym">Arum esculentum</name>
    <dbReference type="NCBI Taxonomy" id="4460"/>
    <lineage>
        <taxon>Eukaryota</taxon>
        <taxon>Viridiplantae</taxon>
        <taxon>Streptophyta</taxon>
        <taxon>Embryophyta</taxon>
        <taxon>Tracheophyta</taxon>
        <taxon>Spermatophyta</taxon>
        <taxon>Magnoliopsida</taxon>
        <taxon>Liliopsida</taxon>
        <taxon>Araceae</taxon>
        <taxon>Aroideae</taxon>
        <taxon>Colocasieae</taxon>
        <taxon>Colocasia</taxon>
    </lineage>
</organism>